<dbReference type="RefSeq" id="WP_358478097.1">
    <property type="nucleotide sequence ID" value="NZ_JBEZAE010000040.1"/>
</dbReference>
<comment type="caution">
    <text evidence="2">The sequence shown here is derived from an EMBL/GenBank/DDBJ whole genome shotgun (WGS) entry which is preliminary data.</text>
</comment>
<name>A0ABV3CMP6_9ACTN</name>
<protein>
    <submittedName>
        <fullName evidence="2">Nucleotidyltransferase family protein</fullName>
    </submittedName>
</protein>
<evidence type="ECO:0000313" key="2">
    <source>
        <dbReference type="EMBL" id="MEU7075545.1"/>
    </source>
</evidence>
<keyword evidence="3" id="KW-1185">Reference proteome</keyword>
<evidence type="ECO:0000256" key="1">
    <source>
        <dbReference type="SAM" id="MobiDB-lite"/>
    </source>
</evidence>
<gene>
    <name evidence="2" type="ORF">AB0A88_36305</name>
</gene>
<dbReference type="Gene3D" id="3.30.460.40">
    <property type="match status" value="1"/>
</dbReference>
<accession>A0ABV3CMP6</accession>
<dbReference type="InterPro" id="IPR039498">
    <property type="entry name" value="NTP_transf_5"/>
</dbReference>
<reference evidence="2 3" key="1">
    <citation type="submission" date="2024-06" db="EMBL/GenBank/DDBJ databases">
        <title>The Natural Products Discovery Center: Release of the First 8490 Sequenced Strains for Exploring Actinobacteria Biosynthetic Diversity.</title>
        <authorList>
            <person name="Kalkreuter E."/>
            <person name="Kautsar S.A."/>
            <person name="Yang D."/>
            <person name="Bader C.D."/>
            <person name="Teijaro C.N."/>
            <person name="Fluegel L."/>
            <person name="Davis C.M."/>
            <person name="Simpson J.R."/>
            <person name="Lauterbach L."/>
            <person name="Steele A.D."/>
            <person name="Gui C."/>
            <person name="Meng S."/>
            <person name="Li G."/>
            <person name="Viehrig K."/>
            <person name="Ye F."/>
            <person name="Su P."/>
            <person name="Kiefer A.F."/>
            <person name="Nichols A."/>
            <person name="Cepeda A.J."/>
            <person name="Yan W."/>
            <person name="Fan B."/>
            <person name="Jiang Y."/>
            <person name="Adhikari A."/>
            <person name="Zheng C.-J."/>
            <person name="Schuster L."/>
            <person name="Cowan T.M."/>
            <person name="Smanski M.J."/>
            <person name="Chevrette M.G."/>
            <person name="De Carvalho L.P.S."/>
            <person name="Shen B."/>
        </authorList>
    </citation>
    <scope>NUCLEOTIDE SEQUENCE [LARGE SCALE GENOMIC DNA]</scope>
    <source>
        <strain evidence="2 3">NPDC045974</strain>
    </source>
</reference>
<dbReference type="EMBL" id="JBEZAE010000040">
    <property type="protein sequence ID" value="MEU7075545.1"/>
    <property type="molecule type" value="Genomic_DNA"/>
</dbReference>
<sequence>MNLTEGPFPDRSLGAAESARPSRQVTASVGPGPREAGQDQRGARHEPRPADEGRSAPLPADHTQAILETTKEVGAVLKASGLPFALVGGVAAYAHGIPVRLQHDTDFAVRREDAELATRALRERGIRIVDPPEDWLVKARAGGEEIDLIFALAGRPVTTELLSRAQTLPVDSVHMPVLAPSDLMTCRLLALSEHHCDFGTLLPMARGLRERIDWARVREETGGAPMAMAFLYLLELLDVLPRGGPSASPTGPTT</sequence>
<dbReference type="SUPFAM" id="SSF81301">
    <property type="entry name" value="Nucleotidyltransferase"/>
    <property type="match status" value="1"/>
</dbReference>
<dbReference type="Proteomes" id="UP001551329">
    <property type="component" value="Unassembled WGS sequence"/>
</dbReference>
<feature type="compositionally biased region" description="Basic and acidic residues" evidence="1">
    <location>
        <begin position="36"/>
        <end position="54"/>
    </location>
</feature>
<proteinExistence type="predicted"/>
<organism evidence="2 3">
    <name type="scientific">Streptomyces narbonensis</name>
    <dbReference type="NCBI Taxonomy" id="67333"/>
    <lineage>
        <taxon>Bacteria</taxon>
        <taxon>Bacillati</taxon>
        <taxon>Actinomycetota</taxon>
        <taxon>Actinomycetes</taxon>
        <taxon>Kitasatosporales</taxon>
        <taxon>Streptomycetaceae</taxon>
        <taxon>Streptomyces</taxon>
    </lineage>
</organism>
<dbReference type="Pfam" id="PF14907">
    <property type="entry name" value="NTP_transf_5"/>
    <property type="match status" value="1"/>
</dbReference>
<dbReference type="InterPro" id="IPR043519">
    <property type="entry name" value="NT_sf"/>
</dbReference>
<evidence type="ECO:0000313" key="3">
    <source>
        <dbReference type="Proteomes" id="UP001551329"/>
    </source>
</evidence>
<feature type="region of interest" description="Disordered" evidence="1">
    <location>
        <begin position="1"/>
        <end position="59"/>
    </location>
</feature>